<proteinExistence type="predicted"/>
<dbReference type="OrthoDB" id="10414094at2759"/>
<evidence type="ECO:0000313" key="3">
    <source>
        <dbReference type="Proteomes" id="UP000184267"/>
    </source>
</evidence>
<dbReference type="Proteomes" id="UP000184267">
    <property type="component" value="Unassembled WGS sequence"/>
</dbReference>
<protein>
    <submittedName>
        <fullName evidence="2">Uncharacterized protein</fullName>
    </submittedName>
</protein>
<evidence type="ECO:0000313" key="2">
    <source>
        <dbReference type="EMBL" id="OJT12469.1"/>
    </source>
</evidence>
<keyword evidence="3" id="KW-1185">Reference proteome</keyword>
<gene>
    <name evidence="2" type="ORF">TRAPUB_10984</name>
</gene>
<evidence type="ECO:0000256" key="1">
    <source>
        <dbReference type="SAM" id="MobiDB-lite"/>
    </source>
</evidence>
<organism evidence="2 3">
    <name type="scientific">Trametes pubescens</name>
    <name type="common">White-rot fungus</name>
    <dbReference type="NCBI Taxonomy" id="154538"/>
    <lineage>
        <taxon>Eukaryota</taxon>
        <taxon>Fungi</taxon>
        <taxon>Dikarya</taxon>
        <taxon>Basidiomycota</taxon>
        <taxon>Agaricomycotina</taxon>
        <taxon>Agaricomycetes</taxon>
        <taxon>Polyporales</taxon>
        <taxon>Polyporaceae</taxon>
        <taxon>Trametes</taxon>
    </lineage>
</organism>
<feature type="region of interest" description="Disordered" evidence="1">
    <location>
        <begin position="1"/>
        <end position="22"/>
    </location>
</feature>
<reference evidence="2 3" key="1">
    <citation type="submission" date="2016-10" db="EMBL/GenBank/DDBJ databases">
        <title>Genome sequence of the basidiomycete white-rot fungus Trametes pubescens.</title>
        <authorList>
            <person name="Makela M.R."/>
            <person name="Granchi Z."/>
            <person name="Peng M."/>
            <person name="De Vries R.P."/>
            <person name="Grigoriev I."/>
            <person name="Riley R."/>
            <person name="Hilden K."/>
        </authorList>
    </citation>
    <scope>NUCLEOTIDE SEQUENCE [LARGE SCALE GENOMIC DNA]</scope>
    <source>
        <strain evidence="2 3">FBCC735</strain>
    </source>
</reference>
<sequence>MFINGFTARLKESPTQDEEPQTMPLDDEFLHLDFLKYAHTIASSGARPNDAHTADLVTSLLAVSRLSARIACELTWNEITADNEGILTARRDMARVHRDYEDQIQRTIASGDAHRLRARSTMPPPPLPNMSQLVDQGNASEETVAHWTSDAMTTLLKDALVERLKVPLFALLKEDLHDSLLKSLTADLYGDLLRQLSSPLQEGLKDPLMADIAPRVLAGAQAKMDELLGYYRTEVTHEAAMLEKRELKVRKREEDLAHAVKRDRDDALTRDDPYTRTLDRALTLDCSRDIDIDHAREHSKRIRSN</sequence>
<dbReference type="EMBL" id="MNAD01000484">
    <property type="protein sequence ID" value="OJT12469.1"/>
    <property type="molecule type" value="Genomic_DNA"/>
</dbReference>
<accession>A0A1M2VXY1</accession>
<comment type="caution">
    <text evidence="2">The sequence shown here is derived from an EMBL/GenBank/DDBJ whole genome shotgun (WGS) entry which is preliminary data.</text>
</comment>
<dbReference type="OMA" id="INGFTAR"/>
<name>A0A1M2VXY1_TRAPU</name>
<dbReference type="AlphaFoldDB" id="A0A1M2VXY1"/>